<dbReference type="SUPFAM" id="SSF53649">
    <property type="entry name" value="Alkaline phosphatase-like"/>
    <property type="match status" value="1"/>
</dbReference>
<protein>
    <submittedName>
        <fullName evidence="1">Uncharacterized protein</fullName>
    </submittedName>
</protein>
<dbReference type="AlphaFoldDB" id="A0A6A4CAG1"/>
<dbReference type="EMBL" id="QXFT01003268">
    <property type="protein sequence ID" value="KAE9287513.1"/>
    <property type="molecule type" value="Genomic_DNA"/>
</dbReference>
<gene>
    <name evidence="1" type="ORF">PR003_g26037</name>
</gene>
<evidence type="ECO:0000313" key="1">
    <source>
        <dbReference type="EMBL" id="KAE9287513.1"/>
    </source>
</evidence>
<sequence length="266" mass="28778">MRYFTDMQLGKFMDRMEKEVTRVAGAIIAEGRLGDAAGLVIEDAVEHYDILNTLADITGLPEGGFVQTGVGRSLKREVPFGERVVYSNDPSRKMAIVRGHQRLRHSSLSYLLPVPPRFAVPTRPSHRPRLVAAVCVLVGVAARARVRAAAQARATATARGCVRGAAAVCVLVGVAARVRVRAPAQAQPVPVSAFEAPLLSVSWSESLPVPEFEPQFKPAPTPVSAFEAPLLSVSWSESLPVSEFEPQLKLEPDLGLQPVFRVRFAP</sequence>
<reference evidence="1 2" key="1">
    <citation type="submission" date="2018-08" db="EMBL/GenBank/DDBJ databases">
        <title>Genomic investigation of the strawberry pathogen Phytophthora fragariae indicates pathogenicity is determined by transcriptional variation in three key races.</title>
        <authorList>
            <person name="Adams T.M."/>
            <person name="Armitage A.D."/>
            <person name="Sobczyk M.K."/>
            <person name="Bates H.J."/>
            <person name="Dunwell J.M."/>
            <person name="Nellist C.F."/>
            <person name="Harrison R.J."/>
        </authorList>
    </citation>
    <scope>NUCLEOTIDE SEQUENCE [LARGE SCALE GENOMIC DNA]</scope>
    <source>
        <strain evidence="1 2">SCRP333</strain>
    </source>
</reference>
<dbReference type="Proteomes" id="UP000434957">
    <property type="component" value="Unassembled WGS sequence"/>
</dbReference>
<name>A0A6A4CAG1_9STRA</name>
<keyword evidence="2" id="KW-1185">Reference proteome</keyword>
<evidence type="ECO:0000313" key="2">
    <source>
        <dbReference type="Proteomes" id="UP000434957"/>
    </source>
</evidence>
<accession>A0A6A4CAG1</accession>
<dbReference type="PANTHER" id="PTHR43751">
    <property type="entry name" value="SULFATASE"/>
    <property type="match status" value="1"/>
</dbReference>
<comment type="caution">
    <text evidence="1">The sequence shown here is derived from an EMBL/GenBank/DDBJ whole genome shotgun (WGS) entry which is preliminary data.</text>
</comment>
<dbReference type="InterPro" id="IPR052701">
    <property type="entry name" value="GAG_Ulvan_Degrading_Sulfatases"/>
</dbReference>
<dbReference type="PANTHER" id="PTHR43751:SF3">
    <property type="entry name" value="SULFATASE N-TERMINAL DOMAIN-CONTAINING PROTEIN"/>
    <property type="match status" value="1"/>
</dbReference>
<dbReference type="InterPro" id="IPR017850">
    <property type="entry name" value="Alkaline_phosphatase_core_sf"/>
</dbReference>
<organism evidence="1 2">
    <name type="scientific">Phytophthora rubi</name>
    <dbReference type="NCBI Taxonomy" id="129364"/>
    <lineage>
        <taxon>Eukaryota</taxon>
        <taxon>Sar</taxon>
        <taxon>Stramenopiles</taxon>
        <taxon>Oomycota</taxon>
        <taxon>Peronosporomycetes</taxon>
        <taxon>Peronosporales</taxon>
        <taxon>Peronosporaceae</taxon>
        <taxon>Phytophthora</taxon>
    </lineage>
</organism>
<proteinExistence type="predicted"/>